<evidence type="ECO:0008006" key="3">
    <source>
        <dbReference type="Google" id="ProtNLM"/>
    </source>
</evidence>
<reference evidence="1 2" key="1">
    <citation type="submission" date="2019-01" db="EMBL/GenBank/DDBJ databases">
        <authorList>
            <person name="Brito A."/>
        </authorList>
    </citation>
    <scope>NUCLEOTIDE SEQUENCE [LARGE SCALE GENOMIC DNA]</scope>
    <source>
        <strain evidence="1">1</strain>
    </source>
</reference>
<organism evidence="1 2">
    <name type="scientific">Hyella patelloides LEGE 07179</name>
    <dbReference type="NCBI Taxonomy" id="945734"/>
    <lineage>
        <taxon>Bacteria</taxon>
        <taxon>Bacillati</taxon>
        <taxon>Cyanobacteriota</taxon>
        <taxon>Cyanophyceae</taxon>
        <taxon>Pleurocapsales</taxon>
        <taxon>Hyellaceae</taxon>
        <taxon>Hyella</taxon>
    </lineage>
</organism>
<sequence length="47" mass="5343">MKSRPTLQTSRLILRPFELADAPEVKKLAGAREITSVEFFGRKAVRK</sequence>
<dbReference type="AlphaFoldDB" id="A0A563VME2"/>
<evidence type="ECO:0000313" key="1">
    <source>
        <dbReference type="EMBL" id="VEP12455.1"/>
    </source>
</evidence>
<dbReference type="RefSeq" id="WP_222426906.1">
    <property type="nucleotide sequence ID" value="NZ_LR213777.1"/>
</dbReference>
<dbReference type="Gene3D" id="3.40.630.30">
    <property type="match status" value="1"/>
</dbReference>
<protein>
    <recommendedName>
        <fullName evidence="3">GNAT family N-acetyltransferase</fullName>
    </recommendedName>
</protein>
<proteinExistence type="predicted"/>
<gene>
    <name evidence="1" type="ORF">H1P_150019</name>
</gene>
<dbReference type="EMBL" id="CAACVJ010000057">
    <property type="protein sequence ID" value="VEP12455.1"/>
    <property type="molecule type" value="Genomic_DNA"/>
</dbReference>
<evidence type="ECO:0000313" key="2">
    <source>
        <dbReference type="Proteomes" id="UP000320055"/>
    </source>
</evidence>
<keyword evidence="2" id="KW-1185">Reference proteome</keyword>
<name>A0A563VME2_9CYAN</name>
<accession>A0A563VME2</accession>
<dbReference type="Proteomes" id="UP000320055">
    <property type="component" value="Unassembled WGS sequence"/>
</dbReference>